<dbReference type="GO" id="GO:0016757">
    <property type="term" value="F:glycosyltransferase activity"/>
    <property type="evidence" value="ECO:0007669"/>
    <property type="project" value="UniProtKB-KW"/>
</dbReference>
<evidence type="ECO:0000256" key="4">
    <source>
        <dbReference type="ARBA" id="ARBA00023136"/>
    </source>
</evidence>
<dbReference type="GO" id="GO:0016020">
    <property type="term" value="C:membrane"/>
    <property type="evidence" value="ECO:0007669"/>
    <property type="project" value="UniProtKB-SubCell"/>
</dbReference>
<feature type="domain" description="PIG-P" evidence="6">
    <location>
        <begin position="13"/>
        <end position="127"/>
    </location>
</feature>
<evidence type="ECO:0000313" key="7">
    <source>
        <dbReference type="EMBL" id="RWS30664.1"/>
    </source>
</evidence>
<evidence type="ECO:0000256" key="2">
    <source>
        <dbReference type="ARBA" id="ARBA00022692"/>
    </source>
</evidence>
<feature type="transmembrane region" description="Helical" evidence="5">
    <location>
        <begin position="54"/>
        <end position="78"/>
    </location>
</feature>
<evidence type="ECO:0000313" key="8">
    <source>
        <dbReference type="Proteomes" id="UP000288716"/>
    </source>
</evidence>
<dbReference type="Pfam" id="PF08510">
    <property type="entry name" value="PIG-P"/>
    <property type="match status" value="1"/>
</dbReference>
<gene>
    <name evidence="7" type="ORF">B4U80_05072</name>
</gene>
<dbReference type="InterPro" id="IPR013717">
    <property type="entry name" value="PIG-P"/>
</dbReference>
<evidence type="ECO:0000259" key="6">
    <source>
        <dbReference type="Pfam" id="PF08510"/>
    </source>
</evidence>
<dbReference type="GO" id="GO:0006506">
    <property type="term" value="P:GPI anchor biosynthetic process"/>
    <property type="evidence" value="ECO:0007669"/>
    <property type="project" value="TreeGrafter"/>
</dbReference>
<keyword evidence="7" id="KW-0808">Transferase</keyword>
<dbReference type="PANTHER" id="PTHR46346">
    <property type="entry name" value="PHOSPHATIDYLINOSITOL N-ACETYLGLUCOSAMINYLTRANSFERASE SUBUNIT P"/>
    <property type="match status" value="1"/>
</dbReference>
<dbReference type="VEuPathDB" id="VectorBase:LDEU001382"/>
<evidence type="ECO:0000256" key="5">
    <source>
        <dbReference type="SAM" id="Phobius"/>
    </source>
</evidence>
<dbReference type="AlphaFoldDB" id="A0A443ST24"/>
<reference evidence="7 8" key="1">
    <citation type="journal article" date="2018" name="Gigascience">
        <title>Genomes of trombidid mites reveal novel predicted allergens and laterally-transferred genes associated with secondary metabolism.</title>
        <authorList>
            <person name="Dong X."/>
            <person name="Chaisiri K."/>
            <person name="Xia D."/>
            <person name="Armstrong S.D."/>
            <person name="Fang Y."/>
            <person name="Donnelly M.J."/>
            <person name="Kadowaki T."/>
            <person name="McGarry J.W."/>
            <person name="Darby A.C."/>
            <person name="Makepeace B.L."/>
        </authorList>
    </citation>
    <scope>NUCLEOTIDE SEQUENCE [LARGE SCALE GENOMIC DNA]</scope>
    <source>
        <strain evidence="7">UoL-UT</strain>
    </source>
</reference>
<evidence type="ECO:0000256" key="3">
    <source>
        <dbReference type="ARBA" id="ARBA00022989"/>
    </source>
</evidence>
<dbReference type="STRING" id="299467.A0A443ST24"/>
<keyword evidence="4 5" id="KW-0472">Membrane</keyword>
<dbReference type="InterPro" id="IPR052263">
    <property type="entry name" value="GPI_Anchor_Biosynth"/>
</dbReference>
<dbReference type="EMBL" id="NCKV01000427">
    <property type="protein sequence ID" value="RWS30664.1"/>
    <property type="molecule type" value="Genomic_DNA"/>
</dbReference>
<proteinExistence type="predicted"/>
<dbReference type="GO" id="GO:0005783">
    <property type="term" value="C:endoplasmic reticulum"/>
    <property type="evidence" value="ECO:0007669"/>
    <property type="project" value="TreeGrafter"/>
</dbReference>
<sequence>MNEEASPSPNVNRSVYGYVLFLVSNSALLIYFIRAFIDDGVLLRFGVTCLPSRYWCLALPLYFSISVVIFALFFYPAINCILTKRLNCKNVITDNFSKPRSNCESGAFGAIAPIYDMSIEEVCVRTYIEQKMFSKIVQEMQ</sequence>
<comment type="caution">
    <text evidence="7">The sequence shown here is derived from an EMBL/GenBank/DDBJ whole genome shotgun (WGS) entry which is preliminary data.</text>
</comment>
<feature type="transmembrane region" description="Helical" evidence="5">
    <location>
        <begin position="15"/>
        <end position="33"/>
    </location>
</feature>
<dbReference type="Proteomes" id="UP000288716">
    <property type="component" value="Unassembled WGS sequence"/>
</dbReference>
<accession>A0A443ST24</accession>
<evidence type="ECO:0000256" key="1">
    <source>
        <dbReference type="ARBA" id="ARBA00004141"/>
    </source>
</evidence>
<keyword evidence="2 5" id="KW-0812">Transmembrane</keyword>
<dbReference type="OrthoDB" id="6500184at2759"/>
<organism evidence="7 8">
    <name type="scientific">Leptotrombidium deliense</name>
    <dbReference type="NCBI Taxonomy" id="299467"/>
    <lineage>
        <taxon>Eukaryota</taxon>
        <taxon>Metazoa</taxon>
        <taxon>Ecdysozoa</taxon>
        <taxon>Arthropoda</taxon>
        <taxon>Chelicerata</taxon>
        <taxon>Arachnida</taxon>
        <taxon>Acari</taxon>
        <taxon>Acariformes</taxon>
        <taxon>Trombidiformes</taxon>
        <taxon>Prostigmata</taxon>
        <taxon>Anystina</taxon>
        <taxon>Parasitengona</taxon>
        <taxon>Trombiculoidea</taxon>
        <taxon>Trombiculidae</taxon>
        <taxon>Leptotrombidium</taxon>
    </lineage>
</organism>
<dbReference type="PANTHER" id="PTHR46346:SF1">
    <property type="entry name" value="PHOSPHATIDYLINOSITOL N-ACETYLGLUCOSAMINYLTRANSFERASE SUBUNIT P"/>
    <property type="match status" value="1"/>
</dbReference>
<protein>
    <submittedName>
        <fullName evidence="7">Phosphatidylinositol N-acetylglucosaminyltransferase subunit P-like isoform X2</fullName>
    </submittedName>
</protein>
<keyword evidence="7" id="KW-0328">Glycosyltransferase</keyword>
<keyword evidence="3 5" id="KW-1133">Transmembrane helix</keyword>
<comment type="subcellular location">
    <subcellularLocation>
        <location evidence="1">Membrane</location>
        <topology evidence="1">Multi-pass membrane protein</topology>
    </subcellularLocation>
</comment>
<name>A0A443ST24_9ACAR</name>
<keyword evidence="8" id="KW-1185">Reference proteome</keyword>